<gene>
    <name evidence="2" type="ORF">B0H16DRAFT_1362876</name>
</gene>
<feature type="region of interest" description="Disordered" evidence="1">
    <location>
        <begin position="1"/>
        <end position="22"/>
    </location>
</feature>
<evidence type="ECO:0000313" key="3">
    <source>
        <dbReference type="Proteomes" id="UP001215598"/>
    </source>
</evidence>
<sequence>MQPTKRQRSESGGGPPADPIRSDVWFDDGNLIVQAHNTQFRVFKGPLCHSSKVLKDAVDNMGDSKGVDECPVLFLSDSATDLGHVLRTVFYRWAYPDGEPLPIGVIIAFLRLGRKYKMKHLYDNGFSRLSAALPATVDDYLFGDMKSKILFRHPEYSQRRAEVVVDGIVIARELNLLCLLPAAFWFASMYPEPLADSASLLPEADRRTIQLAVKPLRLAYADYLFGWLDEAIVPSPDCVQPKACCDSKIQRSLIIWRPPGLSLNLGWNPSTATGLCKHCIALGQKHQSEGRKKLWNKLPSFFNLPSWDELLAPPPN</sequence>
<evidence type="ECO:0000256" key="1">
    <source>
        <dbReference type="SAM" id="MobiDB-lite"/>
    </source>
</evidence>
<keyword evidence="3" id="KW-1185">Reference proteome</keyword>
<dbReference type="EMBL" id="JARKIB010000012">
    <property type="protein sequence ID" value="KAJ7773955.1"/>
    <property type="molecule type" value="Genomic_DNA"/>
</dbReference>
<evidence type="ECO:0000313" key="2">
    <source>
        <dbReference type="EMBL" id="KAJ7773955.1"/>
    </source>
</evidence>
<accession>A0AAD7K1T2</accession>
<comment type="caution">
    <text evidence="2">The sequence shown here is derived from an EMBL/GenBank/DDBJ whole genome shotgun (WGS) entry which is preliminary data.</text>
</comment>
<proteinExistence type="predicted"/>
<dbReference type="Proteomes" id="UP001215598">
    <property type="component" value="Unassembled WGS sequence"/>
</dbReference>
<organism evidence="2 3">
    <name type="scientific">Mycena metata</name>
    <dbReference type="NCBI Taxonomy" id="1033252"/>
    <lineage>
        <taxon>Eukaryota</taxon>
        <taxon>Fungi</taxon>
        <taxon>Dikarya</taxon>
        <taxon>Basidiomycota</taxon>
        <taxon>Agaricomycotina</taxon>
        <taxon>Agaricomycetes</taxon>
        <taxon>Agaricomycetidae</taxon>
        <taxon>Agaricales</taxon>
        <taxon>Marasmiineae</taxon>
        <taxon>Mycenaceae</taxon>
        <taxon>Mycena</taxon>
    </lineage>
</organism>
<reference evidence="2" key="1">
    <citation type="submission" date="2023-03" db="EMBL/GenBank/DDBJ databases">
        <title>Massive genome expansion in bonnet fungi (Mycena s.s.) driven by repeated elements and novel gene families across ecological guilds.</title>
        <authorList>
            <consortium name="Lawrence Berkeley National Laboratory"/>
            <person name="Harder C.B."/>
            <person name="Miyauchi S."/>
            <person name="Viragh M."/>
            <person name="Kuo A."/>
            <person name="Thoen E."/>
            <person name="Andreopoulos B."/>
            <person name="Lu D."/>
            <person name="Skrede I."/>
            <person name="Drula E."/>
            <person name="Henrissat B."/>
            <person name="Morin E."/>
            <person name="Kohler A."/>
            <person name="Barry K."/>
            <person name="LaButti K."/>
            <person name="Morin E."/>
            <person name="Salamov A."/>
            <person name="Lipzen A."/>
            <person name="Mereny Z."/>
            <person name="Hegedus B."/>
            <person name="Baldrian P."/>
            <person name="Stursova M."/>
            <person name="Weitz H."/>
            <person name="Taylor A."/>
            <person name="Grigoriev I.V."/>
            <person name="Nagy L.G."/>
            <person name="Martin F."/>
            <person name="Kauserud H."/>
        </authorList>
    </citation>
    <scope>NUCLEOTIDE SEQUENCE</scope>
    <source>
        <strain evidence="2">CBHHK182m</strain>
    </source>
</reference>
<protein>
    <recommendedName>
        <fullName evidence="4">BTB domain-containing protein</fullName>
    </recommendedName>
</protein>
<dbReference type="AlphaFoldDB" id="A0AAD7K1T2"/>
<evidence type="ECO:0008006" key="4">
    <source>
        <dbReference type="Google" id="ProtNLM"/>
    </source>
</evidence>
<name>A0AAD7K1T2_9AGAR</name>